<name>A0AC59Z2C8_RANTA</name>
<protein>
    <submittedName>
        <fullName evidence="1">Uncharacterized protein</fullName>
    </submittedName>
</protein>
<evidence type="ECO:0000313" key="2">
    <source>
        <dbReference type="Proteomes" id="UP001162501"/>
    </source>
</evidence>
<reference evidence="1" key="1">
    <citation type="submission" date="2023-05" db="EMBL/GenBank/DDBJ databases">
        <authorList>
            <consortium name="ELIXIR-Norway"/>
        </authorList>
    </citation>
    <scope>NUCLEOTIDE SEQUENCE</scope>
</reference>
<gene>
    <name evidence="1" type="ORF">MRATA1EN22A_LOCUS13170</name>
</gene>
<reference evidence="1" key="2">
    <citation type="submission" date="2025-03" db="EMBL/GenBank/DDBJ databases">
        <authorList>
            <consortium name="ELIXIR-Norway"/>
            <consortium name="Elixir Norway"/>
        </authorList>
    </citation>
    <scope>NUCLEOTIDE SEQUENCE</scope>
</reference>
<accession>A0AC59Z2C8</accession>
<dbReference type="Proteomes" id="UP001162501">
    <property type="component" value="Chromosome 22"/>
</dbReference>
<dbReference type="EMBL" id="OX596106">
    <property type="protein sequence ID" value="CAN0174651.1"/>
    <property type="molecule type" value="Genomic_DNA"/>
</dbReference>
<sequence length="53" mass="6234">MEESMELQRVRHDRVTSLLLDSCKQNLISLHYTSSPFHLLTPCSDKTFLYHLV</sequence>
<organism evidence="1 2">
    <name type="scientific">Rangifer tarandus platyrhynchus</name>
    <name type="common">Svalbard reindeer</name>
    <dbReference type="NCBI Taxonomy" id="3082113"/>
    <lineage>
        <taxon>Eukaryota</taxon>
        <taxon>Metazoa</taxon>
        <taxon>Chordata</taxon>
        <taxon>Craniata</taxon>
        <taxon>Vertebrata</taxon>
        <taxon>Euteleostomi</taxon>
        <taxon>Mammalia</taxon>
        <taxon>Eutheria</taxon>
        <taxon>Laurasiatheria</taxon>
        <taxon>Artiodactyla</taxon>
        <taxon>Ruminantia</taxon>
        <taxon>Pecora</taxon>
        <taxon>Cervidae</taxon>
        <taxon>Odocoileinae</taxon>
        <taxon>Rangifer</taxon>
    </lineage>
</organism>
<proteinExistence type="predicted"/>
<feature type="non-terminal residue" evidence="1">
    <location>
        <position position="53"/>
    </location>
</feature>
<evidence type="ECO:0000313" key="1">
    <source>
        <dbReference type="EMBL" id="CAN0174651.1"/>
    </source>
</evidence>